<dbReference type="PANTHER" id="PTHR12526:SF635">
    <property type="entry name" value="GLYCOSYL TRANSFERASE GROUP 1"/>
    <property type="match status" value="1"/>
</dbReference>
<dbReference type="InterPro" id="IPR028098">
    <property type="entry name" value="Glyco_trans_4-like_N"/>
</dbReference>
<feature type="domain" description="Glycosyltransferase subfamily 4-like N-terminal" evidence="2">
    <location>
        <begin position="64"/>
        <end position="170"/>
    </location>
</feature>
<sequence>MTTKVCHILDNLRPGVGVTQIIFDLMSDERIDCRGLYIGASDIDPRFDDKVFKISPVDGFFDTLKQLRNLRSQGFNVLHVHSRKADMIAMAARLLGYRVIRTQHFGTITDSSPVSLRRKGFARLRNALTLRTWWVSRWAAVSSTSVAYLAQRWHIPARRISVIYNGIDLDLYHELSCVDKTRRRQALGWEKDWIVFISVGSLVTRKRHSEIIRQFADIAANYPAARLVIAGAGSERGKLEALKTQLGLEERVQLLGHRADVPDLLQASDVYVHGAIDEAFGLVVIEGMACGLPAIAYDAKGPAEIVTDGETGILVPPTQDGALTTAMATLASQRDLCEIMGRQARERVERQFSLSAMREAYLQEYIRLGINSD</sequence>
<keyword evidence="4" id="KW-1185">Reference proteome</keyword>
<accession>A0A934LYX5</accession>
<dbReference type="EMBL" id="JAEIJD010000007">
    <property type="protein sequence ID" value="MBI6630267.1"/>
    <property type="molecule type" value="Genomic_DNA"/>
</dbReference>
<protein>
    <submittedName>
        <fullName evidence="3">Glycosyltransferase family 4 protein</fullName>
    </submittedName>
</protein>
<dbReference type="Pfam" id="PF13439">
    <property type="entry name" value="Glyco_transf_4"/>
    <property type="match status" value="1"/>
</dbReference>
<dbReference type="SUPFAM" id="SSF53756">
    <property type="entry name" value="UDP-Glycosyltransferase/glycogen phosphorylase"/>
    <property type="match status" value="1"/>
</dbReference>
<reference evidence="3" key="1">
    <citation type="submission" date="2020-12" db="EMBL/GenBank/DDBJ databases">
        <title>Pontibaca salina gen. nov., sp. nov., isolated from marine sediment.</title>
        <authorList>
            <person name="Bo J."/>
            <person name="Wang S."/>
            <person name="Song X."/>
            <person name="Du Z."/>
        </authorList>
    </citation>
    <scope>NUCLEOTIDE SEQUENCE</scope>
    <source>
        <strain evidence="3">S1109L</strain>
    </source>
</reference>
<comment type="caution">
    <text evidence="3">The sequence shown here is derived from an EMBL/GenBank/DDBJ whole genome shotgun (WGS) entry which is preliminary data.</text>
</comment>
<dbReference type="RefSeq" id="WP_198686286.1">
    <property type="nucleotide sequence ID" value="NZ_JAEIJD010000007.1"/>
</dbReference>
<dbReference type="AlphaFoldDB" id="A0A934LYX5"/>
<feature type="domain" description="Glycosyl transferase family 1" evidence="1">
    <location>
        <begin position="180"/>
        <end position="347"/>
    </location>
</feature>
<dbReference type="CDD" id="cd03801">
    <property type="entry name" value="GT4_PimA-like"/>
    <property type="match status" value="1"/>
</dbReference>
<dbReference type="Proteomes" id="UP000613255">
    <property type="component" value="Unassembled WGS sequence"/>
</dbReference>
<dbReference type="GO" id="GO:0016757">
    <property type="term" value="F:glycosyltransferase activity"/>
    <property type="evidence" value="ECO:0007669"/>
    <property type="project" value="InterPro"/>
</dbReference>
<dbReference type="InterPro" id="IPR001296">
    <property type="entry name" value="Glyco_trans_1"/>
</dbReference>
<evidence type="ECO:0000259" key="2">
    <source>
        <dbReference type="Pfam" id="PF13439"/>
    </source>
</evidence>
<dbReference type="Pfam" id="PF00534">
    <property type="entry name" value="Glycos_transf_1"/>
    <property type="match status" value="1"/>
</dbReference>
<organism evidence="3 4">
    <name type="scientific">Pontibaca salina</name>
    <dbReference type="NCBI Taxonomy" id="2795731"/>
    <lineage>
        <taxon>Bacteria</taxon>
        <taxon>Pseudomonadati</taxon>
        <taxon>Pseudomonadota</taxon>
        <taxon>Alphaproteobacteria</taxon>
        <taxon>Rhodobacterales</taxon>
        <taxon>Roseobacteraceae</taxon>
        <taxon>Pontibaca</taxon>
    </lineage>
</organism>
<proteinExistence type="predicted"/>
<dbReference type="Gene3D" id="3.40.50.2000">
    <property type="entry name" value="Glycogen Phosphorylase B"/>
    <property type="match status" value="2"/>
</dbReference>
<name>A0A934LYX5_9RHOB</name>
<gene>
    <name evidence="3" type="ORF">JAO82_10275</name>
</gene>
<evidence type="ECO:0000259" key="1">
    <source>
        <dbReference type="Pfam" id="PF00534"/>
    </source>
</evidence>
<evidence type="ECO:0000313" key="4">
    <source>
        <dbReference type="Proteomes" id="UP000613255"/>
    </source>
</evidence>
<evidence type="ECO:0000313" key="3">
    <source>
        <dbReference type="EMBL" id="MBI6630267.1"/>
    </source>
</evidence>
<dbReference type="PANTHER" id="PTHR12526">
    <property type="entry name" value="GLYCOSYLTRANSFERASE"/>
    <property type="match status" value="1"/>
</dbReference>